<proteinExistence type="predicted"/>
<accession>A0A834W2Y6</accession>
<evidence type="ECO:0000313" key="2">
    <source>
        <dbReference type="Proteomes" id="UP000634136"/>
    </source>
</evidence>
<keyword evidence="2" id="KW-1185">Reference proteome</keyword>
<reference evidence="1" key="1">
    <citation type="submission" date="2020-09" db="EMBL/GenBank/DDBJ databases">
        <title>Genome-Enabled Discovery of Anthraquinone Biosynthesis in Senna tora.</title>
        <authorList>
            <person name="Kang S.-H."/>
            <person name="Pandey R.P."/>
            <person name="Lee C.-M."/>
            <person name="Sim J.-S."/>
            <person name="Jeong J.-T."/>
            <person name="Choi B.-S."/>
            <person name="Jung M."/>
            <person name="Ginzburg D."/>
            <person name="Zhao K."/>
            <person name="Won S.Y."/>
            <person name="Oh T.-J."/>
            <person name="Yu Y."/>
            <person name="Kim N.-H."/>
            <person name="Lee O.R."/>
            <person name="Lee T.-H."/>
            <person name="Bashyal P."/>
            <person name="Kim T.-S."/>
            <person name="Lee W.-H."/>
            <person name="Kawkins C."/>
            <person name="Kim C.-K."/>
            <person name="Kim J.S."/>
            <person name="Ahn B.O."/>
            <person name="Rhee S.Y."/>
            <person name="Sohng J.K."/>
        </authorList>
    </citation>
    <scope>NUCLEOTIDE SEQUENCE</scope>
    <source>
        <tissue evidence="1">Leaf</tissue>
    </source>
</reference>
<protein>
    <submittedName>
        <fullName evidence="1">Uncharacterized protein</fullName>
    </submittedName>
</protein>
<dbReference type="AlphaFoldDB" id="A0A834W2Y6"/>
<dbReference type="Proteomes" id="UP000634136">
    <property type="component" value="Unassembled WGS sequence"/>
</dbReference>
<evidence type="ECO:0000313" key="1">
    <source>
        <dbReference type="EMBL" id="KAF7802384.1"/>
    </source>
</evidence>
<comment type="caution">
    <text evidence="1">The sequence shown here is derived from an EMBL/GenBank/DDBJ whole genome shotgun (WGS) entry which is preliminary data.</text>
</comment>
<name>A0A834W2Y6_9FABA</name>
<dbReference type="EMBL" id="JAAIUW010000013">
    <property type="protein sequence ID" value="KAF7802384.1"/>
    <property type="molecule type" value="Genomic_DNA"/>
</dbReference>
<sequence>MAVMIRRYLPQGVLLLLSFPS</sequence>
<organism evidence="1 2">
    <name type="scientific">Senna tora</name>
    <dbReference type="NCBI Taxonomy" id="362788"/>
    <lineage>
        <taxon>Eukaryota</taxon>
        <taxon>Viridiplantae</taxon>
        <taxon>Streptophyta</taxon>
        <taxon>Embryophyta</taxon>
        <taxon>Tracheophyta</taxon>
        <taxon>Spermatophyta</taxon>
        <taxon>Magnoliopsida</taxon>
        <taxon>eudicotyledons</taxon>
        <taxon>Gunneridae</taxon>
        <taxon>Pentapetalae</taxon>
        <taxon>rosids</taxon>
        <taxon>fabids</taxon>
        <taxon>Fabales</taxon>
        <taxon>Fabaceae</taxon>
        <taxon>Caesalpinioideae</taxon>
        <taxon>Cassia clade</taxon>
        <taxon>Senna</taxon>
    </lineage>
</organism>
<gene>
    <name evidence="1" type="ORF">G2W53_041495</name>
</gene>